<dbReference type="Proteomes" id="UP001472677">
    <property type="component" value="Unassembled WGS sequence"/>
</dbReference>
<dbReference type="Pfam" id="PF00067">
    <property type="entry name" value="p450"/>
    <property type="match status" value="1"/>
</dbReference>
<dbReference type="CDD" id="cd11073">
    <property type="entry name" value="CYP76-like"/>
    <property type="match status" value="1"/>
</dbReference>
<dbReference type="EMBL" id="JBBPBM010000001">
    <property type="protein sequence ID" value="KAK8599788.1"/>
    <property type="molecule type" value="Genomic_DNA"/>
</dbReference>
<keyword evidence="2" id="KW-0408">Iron</keyword>
<keyword evidence="2" id="KW-0349">Heme</keyword>
<dbReference type="SUPFAM" id="SSF48264">
    <property type="entry name" value="Cytochrome P450"/>
    <property type="match status" value="1"/>
</dbReference>
<dbReference type="InterPro" id="IPR002401">
    <property type="entry name" value="Cyt_P450_E_grp-I"/>
</dbReference>
<keyword evidence="2" id="KW-0503">Monooxygenase</keyword>
<comment type="caution">
    <text evidence="3">The sequence shown here is derived from an EMBL/GenBank/DDBJ whole genome shotgun (WGS) entry which is preliminary data.</text>
</comment>
<dbReference type="PRINTS" id="PR00463">
    <property type="entry name" value="EP450I"/>
</dbReference>
<dbReference type="InterPro" id="IPR017972">
    <property type="entry name" value="Cyt_P450_CS"/>
</dbReference>
<dbReference type="PANTHER" id="PTHR47950:SF48">
    <property type="entry name" value="CYTOCHROME P450 FAMILY PROTEIN, EXPRESSED"/>
    <property type="match status" value="1"/>
</dbReference>
<dbReference type="Gene3D" id="1.10.630.10">
    <property type="entry name" value="Cytochrome P450"/>
    <property type="match status" value="1"/>
</dbReference>
<evidence type="ECO:0000313" key="3">
    <source>
        <dbReference type="EMBL" id="KAK8599788.1"/>
    </source>
</evidence>
<organism evidence="3 4">
    <name type="scientific">Hibiscus sabdariffa</name>
    <name type="common">roselle</name>
    <dbReference type="NCBI Taxonomy" id="183260"/>
    <lineage>
        <taxon>Eukaryota</taxon>
        <taxon>Viridiplantae</taxon>
        <taxon>Streptophyta</taxon>
        <taxon>Embryophyta</taxon>
        <taxon>Tracheophyta</taxon>
        <taxon>Spermatophyta</taxon>
        <taxon>Magnoliopsida</taxon>
        <taxon>eudicotyledons</taxon>
        <taxon>Gunneridae</taxon>
        <taxon>Pentapetalae</taxon>
        <taxon>rosids</taxon>
        <taxon>malvids</taxon>
        <taxon>Malvales</taxon>
        <taxon>Malvaceae</taxon>
        <taxon>Malvoideae</taxon>
        <taxon>Hibiscus</taxon>
    </lineage>
</organism>
<accession>A0ABR2GA66</accession>
<evidence type="ECO:0000313" key="4">
    <source>
        <dbReference type="Proteomes" id="UP001472677"/>
    </source>
</evidence>
<gene>
    <name evidence="3" type="ORF">V6N12_049661</name>
</gene>
<dbReference type="InterPro" id="IPR001128">
    <property type="entry name" value="Cyt_P450"/>
</dbReference>
<name>A0ABR2GA66_9ROSI</name>
<evidence type="ECO:0008006" key="5">
    <source>
        <dbReference type="Google" id="ProtNLM"/>
    </source>
</evidence>
<dbReference type="PANTHER" id="PTHR47950">
    <property type="entry name" value="CYTOCHROME P450, FAMILY 76, SUBFAMILY C, POLYPEPTIDE 5-RELATED"/>
    <property type="match status" value="1"/>
</dbReference>
<reference evidence="3 4" key="1">
    <citation type="journal article" date="2024" name="G3 (Bethesda)">
        <title>Genome assembly of Hibiscus sabdariffa L. provides insights into metabolisms of medicinal natural products.</title>
        <authorList>
            <person name="Kim T."/>
        </authorList>
    </citation>
    <scope>NUCLEOTIDE SEQUENCE [LARGE SCALE GENOMIC DNA]</scope>
    <source>
        <strain evidence="3">TK-2024</strain>
        <tissue evidence="3">Old leaves</tissue>
    </source>
</reference>
<evidence type="ECO:0000256" key="2">
    <source>
        <dbReference type="RuleBase" id="RU000461"/>
    </source>
</evidence>
<dbReference type="PROSITE" id="PS00086">
    <property type="entry name" value="CYTOCHROME_P450"/>
    <property type="match status" value="1"/>
</dbReference>
<keyword evidence="4" id="KW-1185">Reference proteome</keyword>
<keyword evidence="2" id="KW-0479">Metal-binding</keyword>
<evidence type="ECO:0000256" key="1">
    <source>
        <dbReference type="ARBA" id="ARBA00010617"/>
    </source>
</evidence>
<sequence length="475" mass="53100">MVVRLVLDPMASMSTSPLVLAIAILSNRDWSLAELAQVHGPLMSLKLGSLFTIVVSSEAMVKEILLKQDLNFCNRTIVDAVRASQHYEVALPWLPVSPLWRTLRKVCNTHIFSNQKLDGNQYLRPDKIQQLIANVEKSCLDGEAINIGQAAFDTTINLLSNTIFSVDLVDPDSIIAREFKETVREIMTEAGKPNLTDYFPLLQKIDPQGIRRRITVHFDKVISLFDKMLDERQQARTSQDSIPTASNDVLDTLLDILETGFEEFNKTHVTHLLLVLFVAGTDTTSSTLEWAMAELLHNPHVLLKAKTELEQAIGKGKPVEECDITRLPYLQAIIKETFRMHPTVPLLLPRRAGSDADVCSFKIPEGSQVLVNVWAIGRDPSIWENPNSFMPERFLDSETDVKGNDFGLIPFGAGRRICPGLPLANRMLHLMLGSLVNSFDWKLEGGISSNEMNMEEKFGLALQLAQPLRAIPVLV</sequence>
<dbReference type="InterPro" id="IPR036396">
    <property type="entry name" value="Cyt_P450_sf"/>
</dbReference>
<comment type="similarity">
    <text evidence="1 2">Belongs to the cytochrome P450 family.</text>
</comment>
<protein>
    <recommendedName>
        <fullName evidence="5">Geraniol 8-hydroxylase</fullName>
    </recommendedName>
</protein>
<proteinExistence type="inferred from homology"/>
<dbReference type="PRINTS" id="PR00385">
    <property type="entry name" value="P450"/>
</dbReference>
<keyword evidence="2" id="KW-0560">Oxidoreductase</keyword>